<dbReference type="EMBL" id="CP049934">
    <property type="protein sequence ID" value="QIM16316.1"/>
    <property type="molecule type" value="Genomic_DNA"/>
</dbReference>
<organism evidence="3 4">
    <name type="scientific">Leucobacter insecticola</name>
    <dbReference type="NCBI Taxonomy" id="2714934"/>
    <lineage>
        <taxon>Bacteria</taxon>
        <taxon>Bacillati</taxon>
        <taxon>Actinomycetota</taxon>
        <taxon>Actinomycetes</taxon>
        <taxon>Micrococcales</taxon>
        <taxon>Microbacteriaceae</taxon>
        <taxon>Leucobacter</taxon>
    </lineage>
</organism>
<dbReference type="RefSeq" id="WP_166323215.1">
    <property type="nucleotide sequence ID" value="NZ_CP049934.1"/>
</dbReference>
<keyword evidence="4" id="KW-1185">Reference proteome</keyword>
<feature type="region of interest" description="Disordered" evidence="1">
    <location>
        <begin position="320"/>
        <end position="339"/>
    </location>
</feature>
<evidence type="ECO:0000313" key="3">
    <source>
        <dbReference type="EMBL" id="QIM16316.1"/>
    </source>
</evidence>
<protein>
    <submittedName>
        <fullName evidence="3">Uncharacterized protein</fullName>
    </submittedName>
</protein>
<evidence type="ECO:0000313" key="4">
    <source>
        <dbReference type="Proteomes" id="UP000501387"/>
    </source>
</evidence>
<gene>
    <name evidence="3" type="ORF">G7067_07585</name>
</gene>
<keyword evidence="2" id="KW-0812">Transmembrane</keyword>
<dbReference type="KEGG" id="lins:G7067_07585"/>
<dbReference type="Proteomes" id="UP000501387">
    <property type="component" value="Chromosome"/>
</dbReference>
<sequence length="691" mass="78022">MISHWFTASRMTGRFASLQAVIFVFLAGLATWLLAQFPSVFPAWIAPEGRLRISSALLGAVAFLAALTLVVEFTHRILETHGANRYLGYSKNAMLLSSLPNMLLLRSWFFGFALLCTLAVPATLWLLRQLWTDKLHWLEAYIASWWTVSYAFVALALTSGVVGIFRMTVQKPHVLMWKQQDPTIKEQIAHYFRQTLGHRAANAIRQGKLREWVQKADNWAAQVQPQEDAKRVVQEAIKGLERKHLLLKTDSFWKRLDKLPSDEQERRIWDLHSYVEYTWCGLDATARVDDGRRKLGEGVAAANRHATILGQARNRFSAETSRWTSSAMSRTRPPNETPTLDTCDAKDLGNFILRQAAKTVVRAQESETMPGWRTHSLEGIVRESGIAEEESVKRQTAALLLDAIEQTDASKLAKDLRSDLRRYLLSIEAGSLAAVGTGVSDSPGVFWHHLTRDQENCAPYALEVGIAGLGAHYIVLGALFEYLACENRHSSCECVERFEVWRSNISQKWSRDRPMLPTGTEAYGILRKTPIHYYLPPAHELDGLFQALSRPTSGSGLCGDAPSERVPVIGGRHFLLLKMLADETCSGVSTEVCWPFFSNSPTNEFEVSRRGSALVEYLTWMTDFSPITIPSGLSRVKAAIEEEQYRLKLFHEETRRPESEVAARRRGTSRQVRISPSRVLRVGTRKRQIRE</sequence>
<name>A0A6G8FIL1_9MICO</name>
<proteinExistence type="predicted"/>
<keyword evidence="2" id="KW-1133">Transmembrane helix</keyword>
<feature type="transmembrane region" description="Helical" evidence="2">
    <location>
        <begin position="147"/>
        <end position="169"/>
    </location>
</feature>
<dbReference type="AlphaFoldDB" id="A0A6G8FIL1"/>
<accession>A0A6G8FIL1</accession>
<feature type="transmembrane region" description="Helical" evidence="2">
    <location>
        <begin position="51"/>
        <end position="71"/>
    </location>
</feature>
<evidence type="ECO:0000256" key="2">
    <source>
        <dbReference type="SAM" id="Phobius"/>
    </source>
</evidence>
<reference evidence="3 4" key="1">
    <citation type="submission" date="2020-03" db="EMBL/GenBank/DDBJ databases">
        <title>Leucobacter sp. nov., isolated from beetles.</title>
        <authorList>
            <person name="Hyun D.-W."/>
            <person name="Bae J.-W."/>
        </authorList>
    </citation>
    <scope>NUCLEOTIDE SEQUENCE [LARGE SCALE GENOMIC DNA]</scope>
    <source>
        <strain evidence="3 4">HDW9B</strain>
    </source>
</reference>
<evidence type="ECO:0000256" key="1">
    <source>
        <dbReference type="SAM" id="MobiDB-lite"/>
    </source>
</evidence>
<keyword evidence="2" id="KW-0472">Membrane</keyword>
<feature type="transmembrane region" description="Helical" evidence="2">
    <location>
        <begin position="20"/>
        <end position="45"/>
    </location>
</feature>
<feature type="transmembrane region" description="Helical" evidence="2">
    <location>
        <begin position="103"/>
        <end position="127"/>
    </location>
</feature>